<keyword evidence="2" id="KW-1185">Reference proteome</keyword>
<accession>A0ACC0VZY2</accession>
<name>A0ACC0VZY2_9STRA</name>
<reference evidence="1 2" key="1">
    <citation type="journal article" date="2022" name="bioRxiv">
        <title>The genome of the oomycete Peronosclerospora sorghi, a cosmopolitan pathogen of maize and sorghum, is inflated with dispersed pseudogenes.</title>
        <authorList>
            <person name="Fletcher K."/>
            <person name="Martin F."/>
            <person name="Isakeit T."/>
            <person name="Cavanaugh K."/>
            <person name="Magill C."/>
            <person name="Michelmore R."/>
        </authorList>
    </citation>
    <scope>NUCLEOTIDE SEQUENCE [LARGE SCALE GENOMIC DNA]</scope>
    <source>
        <strain evidence="1">P6</strain>
    </source>
</reference>
<protein>
    <submittedName>
        <fullName evidence="1">Uncharacterized protein</fullName>
    </submittedName>
</protein>
<organism evidence="1 2">
    <name type="scientific">Peronosclerospora sorghi</name>
    <dbReference type="NCBI Taxonomy" id="230839"/>
    <lineage>
        <taxon>Eukaryota</taxon>
        <taxon>Sar</taxon>
        <taxon>Stramenopiles</taxon>
        <taxon>Oomycota</taxon>
        <taxon>Peronosporomycetes</taxon>
        <taxon>Peronosporales</taxon>
        <taxon>Peronosporaceae</taxon>
        <taxon>Peronosclerospora</taxon>
    </lineage>
</organism>
<evidence type="ECO:0000313" key="1">
    <source>
        <dbReference type="EMBL" id="KAI9912098.1"/>
    </source>
</evidence>
<comment type="caution">
    <text evidence="1">The sequence shown here is derived from an EMBL/GenBank/DDBJ whole genome shotgun (WGS) entry which is preliminary data.</text>
</comment>
<dbReference type="Proteomes" id="UP001163321">
    <property type="component" value="Chromosome 5"/>
</dbReference>
<sequence>MAVAPSAGDADTAGDKRCALRDVTSSVLHSKDVDSYLTLNKELHPWAMTQETVHTVEKQLRGALYDAAASGNCAAVEKLLERAEYVLGSKVQLDMLLNRMYTTPR</sequence>
<proteinExistence type="predicted"/>
<evidence type="ECO:0000313" key="2">
    <source>
        <dbReference type="Proteomes" id="UP001163321"/>
    </source>
</evidence>
<gene>
    <name evidence="1" type="ORF">PsorP6_008677</name>
</gene>
<dbReference type="EMBL" id="CM047584">
    <property type="protein sequence ID" value="KAI9912098.1"/>
    <property type="molecule type" value="Genomic_DNA"/>
</dbReference>